<organism evidence="3 4">
    <name type="scientific">Ammonicoccus fulvus</name>
    <dbReference type="NCBI Taxonomy" id="3138240"/>
    <lineage>
        <taxon>Bacteria</taxon>
        <taxon>Bacillati</taxon>
        <taxon>Actinomycetota</taxon>
        <taxon>Actinomycetes</taxon>
        <taxon>Propionibacteriales</taxon>
        <taxon>Propionibacteriaceae</taxon>
        <taxon>Ammonicoccus</taxon>
    </lineage>
</organism>
<dbReference type="RefSeq" id="WP_425310139.1">
    <property type="nucleotide sequence ID" value="NZ_CP154795.1"/>
</dbReference>
<proteinExistence type="predicted"/>
<dbReference type="EMBL" id="CP154795">
    <property type="protein sequence ID" value="XAN08710.1"/>
    <property type="molecule type" value="Genomic_DNA"/>
</dbReference>
<keyword evidence="3" id="KW-0560">Oxidoreductase</keyword>
<feature type="transmembrane region" description="Helical" evidence="1">
    <location>
        <begin position="119"/>
        <end position="141"/>
    </location>
</feature>
<dbReference type="InterPro" id="IPR011008">
    <property type="entry name" value="Dimeric_a/b-barrel"/>
</dbReference>
<protein>
    <submittedName>
        <fullName evidence="3">Antibiotic biosynthesis monooxygenase</fullName>
    </submittedName>
</protein>
<keyword evidence="4" id="KW-1185">Reference proteome</keyword>
<dbReference type="GO" id="GO:0004497">
    <property type="term" value="F:monooxygenase activity"/>
    <property type="evidence" value="ECO:0007669"/>
    <property type="project" value="UniProtKB-KW"/>
</dbReference>
<dbReference type="Gene3D" id="3.30.70.100">
    <property type="match status" value="1"/>
</dbReference>
<gene>
    <name evidence="3" type="ORF">AADG42_15815</name>
</gene>
<reference evidence="3 4" key="1">
    <citation type="submission" date="2024-04" db="EMBL/GenBank/DDBJ databases">
        <title>Isolation of an actinomycete strain from pig manure.</title>
        <authorList>
            <person name="Gong T."/>
            <person name="Yu Z."/>
            <person name="An M."/>
            <person name="Wei C."/>
            <person name="Yang W."/>
            <person name="Liu L."/>
        </authorList>
    </citation>
    <scope>NUCLEOTIDE SEQUENCE [LARGE SCALE GENOMIC DNA]</scope>
    <source>
        <strain evidence="3 4">ZF39</strain>
    </source>
</reference>
<evidence type="ECO:0000313" key="3">
    <source>
        <dbReference type="EMBL" id="XAN08710.1"/>
    </source>
</evidence>
<keyword evidence="1" id="KW-1133">Transmembrane helix</keyword>
<sequence>MAEDPVTVTIARRVAPGREPEFEEWADRLTEIASEFPGFLGCGRLKPGGDEAVTQDWHVVYRFASQDALAVWEESAERNALLDEGAELMQTVGMQKVSGLETWFSLPGMVTKPPPKWKMFLVSGVVIWLLQTLEYVVFGRFVTHWPIPVRVLFMSFPVTAIMTWLVMPRASVLLRRWLYGAD</sequence>
<feature type="domain" description="ABM" evidence="2">
    <location>
        <begin position="5"/>
        <end position="77"/>
    </location>
</feature>
<keyword evidence="1" id="KW-0812">Transmembrane</keyword>
<dbReference type="SUPFAM" id="SSF54909">
    <property type="entry name" value="Dimeric alpha+beta barrel"/>
    <property type="match status" value="1"/>
</dbReference>
<evidence type="ECO:0000259" key="2">
    <source>
        <dbReference type="Pfam" id="PF03992"/>
    </source>
</evidence>
<accession>A0ABZ3FVJ4</accession>
<evidence type="ECO:0000313" key="4">
    <source>
        <dbReference type="Proteomes" id="UP001442841"/>
    </source>
</evidence>
<dbReference type="Pfam" id="PF03992">
    <property type="entry name" value="ABM"/>
    <property type="match status" value="1"/>
</dbReference>
<name>A0ABZ3FVJ4_9ACTN</name>
<evidence type="ECO:0000256" key="1">
    <source>
        <dbReference type="SAM" id="Phobius"/>
    </source>
</evidence>
<keyword evidence="1" id="KW-0472">Membrane</keyword>
<dbReference type="PANTHER" id="PTHR40057">
    <property type="entry name" value="SLR1162 PROTEIN"/>
    <property type="match status" value="1"/>
</dbReference>
<keyword evidence="3" id="KW-0503">Monooxygenase</keyword>
<dbReference type="Proteomes" id="UP001442841">
    <property type="component" value="Chromosome"/>
</dbReference>
<dbReference type="InterPro" id="IPR038762">
    <property type="entry name" value="ABM_predict"/>
</dbReference>
<dbReference type="PANTHER" id="PTHR40057:SF1">
    <property type="entry name" value="SLR1162 PROTEIN"/>
    <property type="match status" value="1"/>
</dbReference>
<dbReference type="InterPro" id="IPR007138">
    <property type="entry name" value="ABM_dom"/>
</dbReference>
<feature type="transmembrane region" description="Helical" evidence="1">
    <location>
        <begin position="147"/>
        <end position="167"/>
    </location>
</feature>